<accession>A0A059ZKP4</accession>
<dbReference type="EMBL" id="JACZEI010000002">
    <property type="protein sequence ID" value="MBE0329167.1"/>
    <property type="molecule type" value="Genomic_DNA"/>
</dbReference>
<evidence type="ECO:0000313" key="1">
    <source>
        <dbReference type="EMBL" id="MBD0221264.1"/>
    </source>
</evidence>
<evidence type="ECO:0000313" key="5">
    <source>
        <dbReference type="EMBL" id="MDR8432776.1"/>
    </source>
</evidence>
<proteinExistence type="predicted"/>
<evidence type="ECO:0000313" key="10">
    <source>
        <dbReference type="Proteomes" id="UP000634608"/>
    </source>
</evidence>
<evidence type="ECO:0000313" key="2">
    <source>
        <dbReference type="EMBL" id="MBE0329167.1"/>
    </source>
</evidence>
<dbReference type="EMBL" id="VMBB01000033">
    <property type="protein sequence ID" value="MDR8262272.1"/>
    <property type="molecule type" value="Genomic_DNA"/>
</dbReference>
<organism evidence="1 10">
    <name type="scientific">Acinetobacter baumannii</name>
    <dbReference type="NCBI Taxonomy" id="470"/>
    <lineage>
        <taxon>Bacteria</taxon>
        <taxon>Pseudomonadati</taxon>
        <taxon>Pseudomonadota</taxon>
        <taxon>Gammaproteobacteria</taxon>
        <taxon>Moraxellales</taxon>
        <taxon>Moraxellaceae</taxon>
        <taxon>Acinetobacter</taxon>
        <taxon>Acinetobacter calcoaceticus/baumannii complex</taxon>
    </lineage>
</organism>
<dbReference type="Proteomes" id="UP000655940">
    <property type="component" value="Unassembled WGS sequence"/>
</dbReference>
<sequence length="165" mass="18900">MISDQLLKVEETDLNFSTLKNEKPLILNRDVSVLILPSVRQNDAFHTGTIDIFSYLQEELGENEVELFAFDEEYQELALHSKAHWLGVFLVAQVAVPIFTNVMSDYISNELQAKSDDEIEVNIIIEKNNDKNIKVAYRGKAEHINSVLDKVNELSRDNEVNRHAK</sequence>
<dbReference type="Proteomes" id="UP000516419">
    <property type="component" value="Chromosome"/>
</dbReference>
<protein>
    <submittedName>
        <fullName evidence="1">Uncharacterized protein</fullName>
    </submittedName>
</protein>
<evidence type="ECO:0000313" key="3">
    <source>
        <dbReference type="EMBL" id="MBE0331365.1"/>
    </source>
</evidence>
<dbReference type="STRING" id="1096995.BJAB07104_01513"/>
<dbReference type="EMBL" id="VMAF01000035">
    <property type="protein sequence ID" value="MDR8432776.1"/>
    <property type="molecule type" value="Genomic_DNA"/>
</dbReference>
<dbReference type="EMBL" id="JACSVK010000046">
    <property type="protein sequence ID" value="MBD0221264.1"/>
    <property type="molecule type" value="Genomic_DNA"/>
</dbReference>
<evidence type="ECO:0000313" key="6">
    <source>
        <dbReference type="EMBL" id="PRN34771.1"/>
    </source>
</evidence>
<evidence type="ECO:0000313" key="4">
    <source>
        <dbReference type="EMBL" id="MDR8262272.1"/>
    </source>
</evidence>
<dbReference type="RefSeq" id="WP_000622491.1">
    <property type="nucleotide sequence ID" value="NZ_AP024415.1"/>
</dbReference>
<dbReference type="Proteomes" id="UP000634608">
    <property type="component" value="Unassembled WGS sequence"/>
</dbReference>
<evidence type="ECO:0000313" key="8">
    <source>
        <dbReference type="Proteomes" id="UP000237823"/>
    </source>
</evidence>
<dbReference type="KEGG" id="abw:BL01_17985"/>
<reference evidence="2" key="5">
    <citation type="submission" date="2020-09" db="EMBL/GenBank/DDBJ databases">
        <title>Distribution of Beta-Lactamase Producing Gram-Negative Bacterial Isolates in Isabela River of Santo Domingo, Dominican Republic.</title>
        <authorList>
            <person name="Calderon V."/>
            <person name="Bonnelly R."/>
            <person name="Del Rosario C."/>
            <person name="Duarte A."/>
            <person name="Barauna R."/>
            <person name="Juca Ramos R.T."/>
            <person name="Perdomo O.P."/>
            <person name="Rodriguez De Francisco L.E."/>
            <person name="Franco De Los Santos E.F."/>
        </authorList>
    </citation>
    <scope>NUCLEOTIDE SEQUENCE</scope>
    <source>
        <strain evidence="2">INTEC_BI15</strain>
    </source>
</reference>
<evidence type="ECO:0000313" key="9">
    <source>
        <dbReference type="Proteomes" id="UP000516419"/>
    </source>
</evidence>
<dbReference type="EMBL" id="JACZEI010000028">
    <property type="protein sequence ID" value="MBE0331365.1"/>
    <property type="molecule type" value="Genomic_DNA"/>
</dbReference>
<reference evidence="6 8" key="1">
    <citation type="submission" date="2017-04" db="EMBL/GenBank/DDBJ databases">
        <title>Comparison of Acinetobacter baumannii whole genome sequences from two major hospitals in Kuwait.</title>
        <authorList>
            <person name="Nasser K."/>
            <person name="Habibi N."/>
            <person name="Khan M.W."/>
            <person name="Purohit P."/>
            <person name="Al-Obaid I."/>
            <person name="Dhar R."/>
            <person name="Al-Fouzan W."/>
            <person name="Mustafa A.S."/>
        </authorList>
    </citation>
    <scope>NUCLEOTIDE SEQUENCE [LARGE SCALE GENOMIC DNA]</scope>
    <source>
        <strain evidence="6 8">KUFAR57</strain>
    </source>
</reference>
<reference evidence="7 9" key="4">
    <citation type="submission" date="2020-09" db="EMBL/GenBank/DDBJ databases">
        <title>Carbapenem-Resistant Acinetobacter baumannii devoid of typical resistance factors.</title>
        <authorList>
            <person name="Hoffmann M."/>
            <person name="Luo Y."/>
            <person name="Strain E."/>
            <person name="Rand H."/>
            <person name="Javkar K.G."/>
        </authorList>
    </citation>
    <scope>NUCLEOTIDE SEQUENCE [LARGE SCALE GENOMIC DNA]</scope>
    <source>
        <strain evidence="7 9">CFSAN093705</strain>
    </source>
</reference>
<dbReference type="Proteomes" id="UP000237823">
    <property type="component" value="Unassembled WGS sequence"/>
</dbReference>
<dbReference type="AlphaFoldDB" id="A0A059ZKP4"/>
<dbReference type="EMBL" id="NEPB01000019">
    <property type="protein sequence ID" value="PRN34771.1"/>
    <property type="molecule type" value="Genomic_DNA"/>
</dbReference>
<name>A0A059ZKP4_ACIBA</name>
<reference evidence="4" key="2">
    <citation type="submission" date="2019-07" db="EMBL/GenBank/DDBJ databases">
        <title>Biological characteristics of mucoid Acinetobacter baumannii from a general hospital in China.</title>
        <authorList>
            <person name="Hua X."/>
            <person name="Yu Y."/>
        </authorList>
    </citation>
    <scope>NUCLEOTIDE SEQUENCE</scope>
    <source>
        <strain evidence="4">N41</strain>
        <strain evidence="5">N8</strain>
    </source>
</reference>
<evidence type="ECO:0000313" key="7">
    <source>
        <dbReference type="EMBL" id="QNV20516.1"/>
    </source>
</evidence>
<gene>
    <name evidence="6" type="ORF">B9W25_10390</name>
    <name evidence="5" type="ORF">FPK63_17080</name>
    <name evidence="4" type="ORF">FPK87_17625</name>
    <name evidence="7" type="ORF">FQZ18_12130</name>
    <name evidence="1" type="ORF">IAG11_15320</name>
    <name evidence="2" type="ORF">IHV20_03240</name>
    <name evidence="3" type="ORF">IHV20_14560</name>
</gene>
<dbReference type="EMBL" id="CP061525">
    <property type="protein sequence ID" value="QNV20516.1"/>
    <property type="molecule type" value="Genomic_DNA"/>
</dbReference>
<reference evidence="1" key="3">
    <citation type="submission" date="2020-08" db="EMBL/GenBank/DDBJ databases">
        <title>Diversity of carbapenem-resistant Acinetobacter baumannii and bacteriophage-mediated spread of the Oxa23 carbapenemase.</title>
        <authorList>
            <person name="Abouelfetouh A."/>
            <person name="Mattock J."/>
            <person name="Turner D."/>
            <person name="Li E."/>
            <person name="Evans B.A."/>
        </authorList>
    </citation>
    <scope>NUCLEOTIDE SEQUENCE</scope>
    <source>
        <strain evidence="1">A86</strain>
    </source>
</reference>